<keyword evidence="5" id="KW-1185">Reference proteome</keyword>
<dbReference type="PANTHER" id="PTHR48051">
    <property type="match status" value="1"/>
</dbReference>
<dbReference type="Pfam" id="PF13855">
    <property type="entry name" value="LRR_8"/>
    <property type="match status" value="1"/>
</dbReference>
<keyword evidence="1" id="KW-0433">Leucine-rich repeat</keyword>
<comment type="caution">
    <text evidence="4">The sequence shown here is derived from an EMBL/GenBank/DDBJ whole genome shotgun (WGS) entry which is preliminary data.</text>
</comment>
<proteinExistence type="predicted"/>
<evidence type="ECO:0000313" key="4">
    <source>
        <dbReference type="EMBL" id="KAL0581961.1"/>
    </source>
</evidence>
<evidence type="ECO:0008006" key="6">
    <source>
        <dbReference type="Google" id="ProtNLM"/>
    </source>
</evidence>
<keyword evidence="2" id="KW-0677">Repeat</keyword>
<evidence type="ECO:0000256" key="1">
    <source>
        <dbReference type="ARBA" id="ARBA00022614"/>
    </source>
</evidence>
<accession>A0ABR3G2Y6</accession>
<dbReference type="SMART" id="SM00369">
    <property type="entry name" value="LRR_TYP"/>
    <property type="match status" value="2"/>
</dbReference>
<dbReference type="InterPro" id="IPR001611">
    <property type="entry name" value="Leu-rich_rpt"/>
</dbReference>
<evidence type="ECO:0000313" key="5">
    <source>
        <dbReference type="Proteomes" id="UP001465976"/>
    </source>
</evidence>
<dbReference type="SUPFAM" id="SSF52058">
    <property type="entry name" value="L domain-like"/>
    <property type="match status" value="1"/>
</dbReference>
<dbReference type="Gene3D" id="3.80.10.10">
    <property type="entry name" value="Ribonuclease Inhibitor"/>
    <property type="match status" value="1"/>
</dbReference>
<feature type="compositionally biased region" description="Low complexity" evidence="3">
    <location>
        <begin position="15"/>
        <end position="27"/>
    </location>
</feature>
<organism evidence="4 5">
    <name type="scientific">Marasmius crinis-equi</name>
    <dbReference type="NCBI Taxonomy" id="585013"/>
    <lineage>
        <taxon>Eukaryota</taxon>
        <taxon>Fungi</taxon>
        <taxon>Dikarya</taxon>
        <taxon>Basidiomycota</taxon>
        <taxon>Agaricomycotina</taxon>
        <taxon>Agaricomycetes</taxon>
        <taxon>Agaricomycetidae</taxon>
        <taxon>Agaricales</taxon>
        <taxon>Marasmiineae</taxon>
        <taxon>Marasmiaceae</taxon>
        <taxon>Marasmius</taxon>
    </lineage>
</organism>
<evidence type="ECO:0000256" key="3">
    <source>
        <dbReference type="SAM" id="MobiDB-lite"/>
    </source>
</evidence>
<dbReference type="InterPro" id="IPR050216">
    <property type="entry name" value="LRR_domain-containing"/>
</dbReference>
<feature type="region of interest" description="Disordered" evidence="3">
    <location>
        <begin position="475"/>
        <end position="502"/>
    </location>
</feature>
<reference evidence="4 5" key="1">
    <citation type="submission" date="2024-02" db="EMBL/GenBank/DDBJ databases">
        <title>A draft genome for the cacao thread blight pathogen Marasmius crinis-equi.</title>
        <authorList>
            <person name="Cohen S.P."/>
            <person name="Baruah I.K."/>
            <person name="Amoako-Attah I."/>
            <person name="Bukari Y."/>
            <person name="Meinhardt L.W."/>
            <person name="Bailey B.A."/>
        </authorList>
    </citation>
    <scope>NUCLEOTIDE SEQUENCE [LARGE SCALE GENOMIC DNA]</scope>
    <source>
        <strain evidence="4 5">GH-76</strain>
    </source>
</reference>
<gene>
    <name evidence="4" type="ORF">V5O48_000018</name>
</gene>
<feature type="region of interest" description="Disordered" evidence="3">
    <location>
        <begin position="1"/>
        <end position="80"/>
    </location>
</feature>
<protein>
    <recommendedName>
        <fullName evidence="6">Leucine rich repeat domain protein</fullName>
    </recommendedName>
</protein>
<dbReference type="InterPro" id="IPR032675">
    <property type="entry name" value="LRR_dom_sf"/>
</dbReference>
<sequence length="520" mass="57543">MTFYSSYGSPPPSSPASSPSPYVDSSPPSSPGTTLFDFDSDGRSCDPFAGSMKATKSPKIYEKKRARSISPSPPPNESKKVRITERDAIEQALANRTRSDTEIWNDVVAEAIDKGHGYVDLESNGLSSIPSRAIIDLSMLYVPSIEQEVSLEQSFGRCQSFSRTKTLADKMGFRREDLQVMLGHNSLVALPQEFFNLQRLTVLSLRSNRLAVFPPEISQLTNLKVLNISSNRLLFLPSELMQLNLDKLLIFPNPFLPPPRDTLQRTRSFARSRSRLSSLDDSTRPCSPIIPIFTDRVIPLLELCLRRLLAPLSDPKTCILRETYHLPLSEDNDTIDGPITKRIFRQPLPPLVRDVLDATCYGSVYVESIDTSPGNSQGSSSLPTSSQSFSDFEGYLKERLDSLVSYHSEYRHVTGKGKCYSPRHAGTISTFVIPAEERFTWEHTVAGVSNLGHVPIRWRGCQKGCLDFLASPPREDPARLSTASQTVLQDNEGGAGSADDQDVLQPVQLSSGFAFDGFGD</sequence>
<name>A0ABR3G2Y6_9AGAR</name>
<evidence type="ECO:0000256" key="2">
    <source>
        <dbReference type="ARBA" id="ARBA00022737"/>
    </source>
</evidence>
<dbReference type="Proteomes" id="UP001465976">
    <property type="component" value="Unassembled WGS sequence"/>
</dbReference>
<dbReference type="InterPro" id="IPR003591">
    <property type="entry name" value="Leu-rich_rpt_typical-subtyp"/>
</dbReference>
<dbReference type="PANTHER" id="PTHR48051:SF1">
    <property type="entry name" value="RAS SUPPRESSOR PROTEIN 1"/>
    <property type="match status" value="1"/>
</dbReference>
<dbReference type="EMBL" id="JBAHYK010000001">
    <property type="protein sequence ID" value="KAL0581961.1"/>
    <property type="molecule type" value="Genomic_DNA"/>
</dbReference>